<dbReference type="Proteomes" id="UP001595615">
    <property type="component" value="Unassembled WGS sequence"/>
</dbReference>
<dbReference type="PANTHER" id="PTHR39624:SF2">
    <property type="entry name" value="OSMC-LIKE PROTEIN"/>
    <property type="match status" value="1"/>
</dbReference>
<keyword evidence="1" id="KW-0560">Oxidoreductase</keyword>
<dbReference type="Pfam" id="PF02566">
    <property type="entry name" value="OsmC"/>
    <property type="match status" value="1"/>
</dbReference>
<dbReference type="InterPro" id="IPR015946">
    <property type="entry name" value="KH_dom-like_a/b"/>
</dbReference>
<protein>
    <submittedName>
        <fullName evidence="1">OsmC family protein</fullName>
        <ecNumber evidence="1">1.11.1.-</ecNumber>
    </submittedName>
</protein>
<sequence length="127" mass="13739">MKHVWARGTGENYLTEIEVGAHRFTADEPPALGGGDKGPAPYDLLLGSLGACTAITLRMYAERKGWNPTRIEVDLALQRDGDTARIIRQLHIEGVDDAQRARMADIAERTPVTLTLKGGIGIDTSLA</sequence>
<dbReference type="InterPro" id="IPR003718">
    <property type="entry name" value="OsmC/Ohr_fam"/>
</dbReference>
<dbReference type="RefSeq" id="WP_380863590.1">
    <property type="nucleotide sequence ID" value="NZ_JBHRXV010000013.1"/>
</dbReference>
<dbReference type="SUPFAM" id="SSF82784">
    <property type="entry name" value="OsmC-like"/>
    <property type="match status" value="1"/>
</dbReference>
<evidence type="ECO:0000313" key="2">
    <source>
        <dbReference type="Proteomes" id="UP001595615"/>
    </source>
</evidence>
<dbReference type="Gene3D" id="3.30.300.20">
    <property type="match status" value="1"/>
</dbReference>
<dbReference type="EC" id="1.11.1.-" evidence="1"/>
<accession>A0ABV7XEN3</accession>
<name>A0ABV7XEN3_9SPHN</name>
<evidence type="ECO:0000313" key="1">
    <source>
        <dbReference type="EMBL" id="MFC3714266.1"/>
    </source>
</evidence>
<reference evidence="2" key="1">
    <citation type="journal article" date="2019" name="Int. J. Syst. Evol. Microbiol.">
        <title>The Global Catalogue of Microorganisms (GCM) 10K type strain sequencing project: providing services to taxonomists for standard genome sequencing and annotation.</title>
        <authorList>
            <consortium name="The Broad Institute Genomics Platform"/>
            <consortium name="The Broad Institute Genome Sequencing Center for Infectious Disease"/>
            <person name="Wu L."/>
            <person name="Ma J."/>
        </authorList>
    </citation>
    <scope>NUCLEOTIDE SEQUENCE [LARGE SCALE GENOMIC DNA]</scope>
    <source>
        <strain evidence="2">KCTC 42644</strain>
    </source>
</reference>
<dbReference type="InterPro" id="IPR036102">
    <property type="entry name" value="OsmC/Ohrsf"/>
</dbReference>
<dbReference type="GO" id="GO:0004601">
    <property type="term" value="F:peroxidase activity"/>
    <property type="evidence" value="ECO:0007669"/>
    <property type="project" value="UniProtKB-KW"/>
</dbReference>
<organism evidence="1 2">
    <name type="scientific">Sphingoaurantiacus capsulatus</name>
    <dbReference type="NCBI Taxonomy" id="1771310"/>
    <lineage>
        <taxon>Bacteria</taxon>
        <taxon>Pseudomonadati</taxon>
        <taxon>Pseudomonadota</taxon>
        <taxon>Alphaproteobacteria</taxon>
        <taxon>Sphingomonadales</taxon>
        <taxon>Sphingosinicellaceae</taxon>
        <taxon>Sphingoaurantiacus</taxon>
    </lineage>
</organism>
<gene>
    <name evidence="1" type="ORF">ACFOMD_16985</name>
</gene>
<keyword evidence="1" id="KW-0575">Peroxidase</keyword>
<proteinExistence type="predicted"/>
<comment type="caution">
    <text evidence="1">The sequence shown here is derived from an EMBL/GenBank/DDBJ whole genome shotgun (WGS) entry which is preliminary data.</text>
</comment>
<keyword evidence="2" id="KW-1185">Reference proteome</keyword>
<dbReference type="PANTHER" id="PTHR39624">
    <property type="entry name" value="PROTEIN INVOLVED IN RIMO-MEDIATED BETA-METHYLTHIOLATION OF RIBOSOMAL PROTEIN S12 YCAO"/>
    <property type="match status" value="1"/>
</dbReference>
<dbReference type="EMBL" id="JBHRXV010000013">
    <property type="protein sequence ID" value="MFC3714266.1"/>
    <property type="molecule type" value="Genomic_DNA"/>
</dbReference>